<organism evidence="2">
    <name type="scientific">hydrothermal vent metagenome</name>
    <dbReference type="NCBI Taxonomy" id="652676"/>
    <lineage>
        <taxon>unclassified sequences</taxon>
        <taxon>metagenomes</taxon>
        <taxon>ecological metagenomes</taxon>
    </lineage>
</organism>
<dbReference type="GO" id="GO:0005737">
    <property type="term" value="C:cytoplasm"/>
    <property type="evidence" value="ECO:0007669"/>
    <property type="project" value="TreeGrafter"/>
</dbReference>
<dbReference type="PANTHER" id="PTHR12227">
    <property type="entry name" value="GLYCERATE KINASE"/>
    <property type="match status" value="1"/>
</dbReference>
<dbReference type="SUPFAM" id="SSF82544">
    <property type="entry name" value="GckA/TtuD-like"/>
    <property type="match status" value="1"/>
</dbReference>
<evidence type="ECO:0000313" key="2">
    <source>
        <dbReference type="EMBL" id="VAV93527.1"/>
    </source>
</evidence>
<sequence length="219" mass="21969">MKRFDAAVLTTDPARRTFLLDVGTAALAAVDPVVSINRVVSRRGGGLAIGEGFLSLDGLSRCVVLGFGKASVGMGRAAAAMLDDLPTTGILVTNEAGELPPFEVVEASHPVPDERSVSAGHRVLEAAHGTGPRDLAVVLISGGGSALLTVPAAALTLQDLAKTNAALLRSGAPIAALNTVRKHLSAVKGGRLAAALSDAGAVVTLVLSDVVGNSLSTIA</sequence>
<evidence type="ECO:0000259" key="1">
    <source>
        <dbReference type="Pfam" id="PF13660"/>
    </source>
</evidence>
<dbReference type="Pfam" id="PF13660">
    <property type="entry name" value="DUF4147"/>
    <property type="match status" value="1"/>
</dbReference>
<dbReference type="EC" id="2.7.1.165" evidence="2"/>
<dbReference type="InterPro" id="IPR039760">
    <property type="entry name" value="MOFRL_protein"/>
</dbReference>
<keyword evidence="2" id="KW-0418">Kinase</keyword>
<dbReference type="GO" id="GO:0008887">
    <property type="term" value="F:glycerate kinase activity"/>
    <property type="evidence" value="ECO:0007669"/>
    <property type="project" value="InterPro"/>
</dbReference>
<reference evidence="2" key="1">
    <citation type="submission" date="2018-06" db="EMBL/GenBank/DDBJ databases">
        <authorList>
            <person name="Zhirakovskaya E."/>
        </authorList>
    </citation>
    <scope>NUCLEOTIDE SEQUENCE</scope>
</reference>
<dbReference type="AlphaFoldDB" id="A0A3B0RN56"/>
<feature type="domain" description="MOFRL-associated" evidence="1">
    <location>
        <begin position="21"/>
        <end position="219"/>
    </location>
</feature>
<dbReference type="EMBL" id="UOEK01000045">
    <property type="protein sequence ID" value="VAV93527.1"/>
    <property type="molecule type" value="Genomic_DNA"/>
</dbReference>
<gene>
    <name evidence="2" type="ORF">MNBD_ACTINO02-1066</name>
</gene>
<dbReference type="PANTHER" id="PTHR12227:SF0">
    <property type="entry name" value="GLYCERATE KINASE"/>
    <property type="match status" value="1"/>
</dbReference>
<protein>
    <submittedName>
        <fullName evidence="2">D-glycerate 2-kinase</fullName>
        <ecNumber evidence="2">2.7.1.165</ecNumber>
    </submittedName>
</protein>
<dbReference type="Gene3D" id="3.40.50.10180">
    <property type="entry name" value="Glycerate kinase, MOFRL-like N-terminal domain"/>
    <property type="match status" value="1"/>
</dbReference>
<name>A0A3B0RN56_9ZZZZ</name>
<keyword evidence="2" id="KW-0808">Transferase</keyword>
<dbReference type="InterPro" id="IPR038614">
    <property type="entry name" value="GK_N_sf"/>
</dbReference>
<feature type="non-terminal residue" evidence="2">
    <location>
        <position position="219"/>
    </location>
</feature>
<dbReference type="InterPro" id="IPR025286">
    <property type="entry name" value="MOFRL_assoc_dom"/>
</dbReference>
<dbReference type="GO" id="GO:0043798">
    <property type="term" value="F:glycerate 2-kinase activity"/>
    <property type="evidence" value="ECO:0007669"/>
    <property type="project" value="UniProtKB-EC"/>
</dbReference>
<proteinExistence type="predicted"/>
<accession>A0A3B0RN56</accession>